<dbReference type="Ensembl" id="ENSECAT00000081821.1">
    <property type="protein sequence ID" value="ENSECAP00000075130.1"/>
    <property type="gene ID" value="ENSECAG00000008139.4"/>
</dbReference>
<feature type="compositionally biased region" description="Low complexity" evidence="14">
    <location>
        <begin position="543"/>
        <end position="557"/>
    </location>
</feature>
<dbReference type="PANTHER" id="PTHR24388">
    <property type="entry name" value="ZINC FINGER PROTEIN"/>
    <property type="match status" value="1"/>
</dbReference>
<dbReference type="InterPro" id="IPR013087">
    <property type="entry name" value="Znf_C2H2_type"/>
</dbReference>
<feature type="domain" description="C2H2-type" evidence="15">
    <location>
        <begin position="374"/>
        <end position="402"/>
    </location>
</feature>
<keyword evidence="10" id="KW-0238">DNA-binding</keyword>
<dbReference type="AlphaFoldDB" id="A0A9L0SLN0"/>
<feature type="region of interest" description="Disordered" evidence="14">
    <location>
        <begin position="753"/>
        <end position="833"/>
    </location>
</feature>
<keyword evidence="6 13" id="KW-0863">Zinc-finger</keyword>
<dbReference type="Proteomes" id="UP000002281">
    <property type="component" value="Chromosome 1"/>
</dbReference>
<feature type="compositionally biased region" description="Basic and acidic residues" evidence="14">
    <location>
        <begin position="813"/>
        <end position="826"/>
    </location>
</feature>
<feature type="compositionally biased region" description="Basic and acidic residues" evidence="14">
    <location>
        <begin position="788"/>
        <end position="801"/>
    </location>
</feature>
<keyword evidence="9" id="KW-0805">Transcription regulation</keyword>
<dbReference type="Pfam" id="PF13836">
    <property type="entry name" value="DUF4195"/>
    <property type="match status" value="1"/>
</dbReference>
<evidence type="ECO:0000313" key="17">
    <source>
        <dbReference type="Proteomes" id="UP000002281"/>
    </source>
</evidence>
<evidence type="ECO:0000256" key="6">
    <source>
        <dbReference type="ARBA" id="ARBA00022771"/>
    </source>
</evidence>
<feature type="compositionally biased region" description="Polar residues" evidence="14">
    <location>
        <begin position="594"/>
        <end position="625"/>
    </location>
</feature>
<dbReference type="GO" id="GO:0008270">
    <property type="term" value="F:zinc ion binding"/>
    <property type="evidence" value="ECO:0007669"/>
    <property type="project" value="UniProtKB-KW"/>
</dbReference>
<dbReference type="SMART" id="SM00355">
    <property type="entry name" value="ZnF_C2H2"/>
    <property type="match status" value="9"/>
</dbReference>
<dbReference type="InterPro" id="IPR050527">
    <property type="entry name" value="Snail/Krueppel_Znf"/>
</dbReference>
<dbReference type="PANTHER" id="PTHR24388:SF34">
    <property type="entry name" value="ZINC FINGER PROTEIN 280D"/>
    <property type="match status" value="1"/>
</dbReference>
<dbReference type="GO" id="GO:0005634">
    <property type="term" value="C:nucleus"/>
    <property type="evidence" value="ECO:0007669"/>
    <property type="project" value="UniProtKB-SubCell"/>
</dbReference>
<dbReference type="SUPFAM" id="SSF57667">
    <property type="entry name" value="beta-beta-alpha zinc fingers"/>
    <property type="match status" value="1"/>
</dbReference>
<dbReference type="InterPro" id="IPR059074">
    <property type="entry name" value="zf-C2H2_Z280C_D"/>
</dbReference>
<dbReference type="Pfam" id="PF25414">
    <property type="entry name" value="zf-C2H2_Z280C_D"/>
    <property type="match status" value="1"/>
</dbReference>
<evidence type="ECO:0000256" key="13">
    <source>
        <dbReference type="PROSITE-ProRule" id="PRU00042"/>
    </source>
</evidence>
<dbReference type="Gene3D" id="3.30.160.60">
    <property type="entry name" value="Classic Zinc Finger"/>
    <property type="match status" value="1"/>
</dbReference>
<accession>A0A9L0SLN0</accession>
<evidence type="ECO:0000256" key="14">
    <source>
        <dbReference type="SAM" id="MobiDB-lite"/>
    </source>
</evidence>
<feature type="compositionally biased region" description="Polar residues" evidence="14">
    <location>
        <begin position="107"/>
        <end position="117"/>
    </location>
</feature>
<keyword evidence="12" id="KW-0539">Nucleus</keyword>
<evidence type="ECO:0000256" key="9">
    <source>
        <dbReference type="ARBA" id="ARBA00023015"/>
    </source>
</evidence>
<dbReference type="InterPro" id="IPR036236">
    <property type="entry name" value="Znf_C2H2_sf"/>
</dbReference>
<dbReference type="OrthoDB" id="10032537at2759"/>
<evidence type="ECO:0000313" key="16">
    <source>
        <dbReference type="Ensembl" id="ENSECAP00000075130.1"/>
    </source>
</evidence>
<gene>
    <name evidence="16" type="primary">ZNF280D</name>
</gene>
<dbReference type="PROSITE" id="PS50157">
    <property type="entry name" value="ZINC_FINGER_C2H2_2"/>
    <property type="match status" value="2"/>
</dbReference>
<keyword evidence="4" id="KW-0479">Metal-binding</keyword>
<comment type="subcellular location">
    <subcellularLocation>
        <location evidence="2">Nucleus</location>
    </subcellularLocation>
</comment>
<evidence type="ECO:0000256" key="8">
    <source>
        <dbReference type="ARBA" id="ARBA00022843"/>
    </source>
</evidence>
<keyword evidence="17" id="KW-1185">Reference proteome</keyword>
<feature type="compositionally biased region" description="Acidic residues" evidence="14">
    <location>
        <begin position="965"/>
        <end position="974"/>
    </location>
</feature>
<feature type="domain" description="C2H2-type" evidence="15">
    <location>
        <begin position="434"/>
        <end position="462"/>
    </location>
</feature>
<evidence type="ECO:0000259" key="15">
    <source>
        <dbReference type="PROSITE" id="PS50157"/>
    </source>
</evidence>
<evidence type="ECO:0000256" key="2">
    <source>
        <dbReference type="ARBA" id="ARBA00004123"/>
    </source>
</evidence>
<name>A0A9L0SLN0_HORSE</name>
<proteinExistence type="predicted"/>
<dbReference type="GO" id="GO:0003677">
    <property type="term" value="F:DNA binding"/>
    <property type="evidence" value="ECO:0007669"/>
    <property type="project" value="UniProtKB-KW"/>
</dbReference>
<dbReference type="Pfam" id="PF25429">
    <property type="entry name" value="zf-POGZ"/>
    <property type="match status" value="1"/>
</dbReference>
<evidence type="ECO:0000256" key="11">
    <source>
        <dbReference type="ARBA" id="ARBA00023163"/>
    </source>
</evidence>
<evidence type="ECO:0000256" key="10">
    <source>
        <dbReference type="ARBA" id="ARBA00023125"/>
    </source>
</evidence>
<dbReference type="InterPro" id="IPR057618">
    <property type="entry name" value="Znf_POGZ/Z280C-D-like"/>
</dbReference>
<dbReference type="InterPro" id="IPR025243">
    <property type="entry name" value="DUF4195"/>
</dbReference>
<dbReference type="PROSITE" id="PS00028">
    <property type="entry name" value="ZINC_FINGER_C2H2_1"/>
    <property type="match status" value="3"/>
</dbReference>
<dbReference type="GeneTree" id="ENSGT00940000158889"/>
<reference evidence="16" key="2">
    <citation type="submission" date="2025-08" db="UniProtKB">
        <authorList>
            <consortium name="Ensembl"/>
        </authorList>
    </citation>
    <scope>IDENTIFICATION</scope>
    <source>
        <strain evidence="16">Thoroughbred</strain>
    </source>
</reference>
<feature type="region of interest" description="Disordered" evidence="14">
    <location>
        <begin position="189"/>
        <end position="251"/>
    </location>
</feature>
<reference evidence="16 17" key="1">
    <citation type="journal article" date="2009" name="Science">
        <title>Genome sequence, comparative analysis, and population genetics of the domestic horse.</title>
        <authorList>
            <consortium name="Broad Institute Genome Sequencing Platform"/>
            <consortium name="Broad Institute Whole Genome Assembly Team"/>
            <person name="Wade C.M."/>
            <person name="Giulotto E."/>
            <person name="Sigurdsson S."/>
            <person name="Zoli M."/>
            <person name="Gnerre S."/>
            <person name="Imsland F."/>
            <person name="Lear T.L."/>
            <person name="Adelson D.L."/>
            <person name="Bailey E."/>
            <person name="Bellone R.R."/>
            <person name="Bloecker H."/>
            <person name="Distl O."/>
            <person name="Edgar R.C."/>
            <person name="Garber M."/>
            <person name="Leeb T."/>
            <person name="Mauceli E."/>
            <person name="MacLeod J.N."/>
            <person name="Penedo M.C.T."/>
            <person name="Raison J.M."/>
            <person name="Sharpe T."/>
            <person name="Vogel J."/>
            <person name="Andersson L."/>
            <person name="Antczak D.F."/>
            <person name="Biagi T."/>
            <person name="Binns M.M."/>
            <person name="Chowdhary B.P."/>
            <person name="Coleman S.J."/>
            <person name="Della Valle G."/>
            <person name="Fryc S."/>
            <person name="Guerin G."/>
            <person name="Hasegawa T."/>
            <person name="Hill E.W."/>
            <person name="Jurka J."/>
            <person name="Kiialainen A."/>
            <person name="Lindgren G."/>
            <person name="Liu J."/>
            <person name="Magnani E."/>
            <person name="Mickelson J.R."/>
            <person name="Murray J."/>
            <person name="Nergadze S.G."/>
            <person name="Onofrio R."/>
            <person name="Pedroni S."/>
            <person name="Piras M.F."/>
            <person name="Raudsepp T."/>
            <person name="Rocchi M."/>
            <person name="Roeed K.H."/>
            <person name="Ryder O.A."/>
            <person name="Searle S."/>
            <person name="Skow L."/>
            <person name="Swinburne J.E."/>
            <person name="Syvaenen A.C."/>
            <person name="Tozaki T."/>
            <person name="Valberg S.J."/>
            <person name="Vaudin M."/>
            <person name="White J.R."/>
            <person name="Zody M.C."/>
            <person name="Lander E.S."/>
            <person name="Lindblad-Toh K."/>
        </authorList>
    </citation>
    <scope>NUCLEOTIDE SEQUENCE [LARGE SCALE GENOMIC DNA]</scope>
    <source>
        <strain evidence="16 17">Thoroughbred</strain>
    </source>
</reference>
<evidence type="ECO:0000256" key="5">
    <source>
        <dbReference type="ARBA" id="ARBA00022737"/>
    </source>
</evidence>
<keyword evidence="5" id="KW-0677">Repeat</keyword>
<keyword evidence="3" id="KW-1017">Isopeptide bond</keyword>
<feature type="region of interest" description="Disordered" evidence="14">
    <location>
        <begin position="107"/>
        <end position="134"/>
    </location>
</feature>
<feature type="region of interest" description="Disordered" evidence="14">
    <location>
        <begin position="911"/>
        <end position="995"/>
    </location>
</feature>
<dbReference type="FunFam" id="3.30.160.60:FF:000298">
    <property type="entry name" value="zinc finger protein 280D isoform X1"/>
    <property type="match status" value="1"/>
</dbReference>
<dbReference type="OMA" id="CDANAFE"/>
<feature type="compositionally biased region" description="Low complexity" evidence="14">
    <location>
        <begin position="569"/>
        <end position="592"/>
    </location>
</feature>
<feature type="compositionally biased region" description="Basic and acidic residues" evidence="14">
    <location>
        <begin position="753"/>
        <end position="772"/>
    </location>
</feature>
<sequence length="995" mass="111300">MCQYLGDNLQKVNCNLMGDNLFQLKNNSKMAELFMECEEEELEPWQKKVKEVEDDDDDEPIFVGEISSSKPAISNILNRVNPSSYSRGIKNGALSRGITAAFKPTSQHYTNPTSNPVAASPVNFHPESRSSDSSVIVQPLSKPGYITNASRAVSNNSSELLFDLTQDTGLSHFQGGPTLSIAGMNESSFLSKRPSTSEVNSVNPKKPKPSEGVSGTNSSAVFPSVKSPSVTSPQAMPLKGTNTSSNQSKNGTPFPRACPKCNIHFNLLDPLKNHMKYCCPDMINNFLGLAKTEFSSTANKNKTIDSEKGKLIMLVNDFYYGKHEGDVQEEQKTHTTFKCFSCLKILKNNIRFMNHMKHHLELEKQSSESWENHTTCQHCYRQFPTPFQLQCHIESTHTPHEFSTICKICELSFETEHILLQHMKDNHKPGEMPYICQVCNYRSSSFSDVETHFRTSHENTKNLLCPFCLKVIKIATPYMHHYMKHQKKGIHRCTKCRLQFLTCKEKMDHKTQHHRTFIKPKQLEGLPPGTKVTIRASVAPLQSGSSTTPSISASTSTLQLSPPRTKNIPAKNPTKSNPSKPNPTKSNASKPNASKPNGNKSKYKSKISNMQKKQSSLASSNKKSKVNTALRNLRYRRGVHKCIECCSEIKDFANHFPTYVHCSFCRYNTSCSKAYVNHMMSFHSNRPSKRFCIFKKHSEDLRGITLVCLNCDFLTDVSGLDNMATHLSQHETHTCQVVMEKVSVCIPTSEHLSEMKNEVPTKEQEPASKEIARSNMAEGETETSTSESKQDKAPSEEEKNGCDANAFEGSSVTKREESVTVSDKENNACLEDQETGSKNIFSYNSSIGADKMEKEKPIEHICQERELKICQGSENIISRDQVEDHNSSEARFSSKNFKDLRLTSGDVSIDQFLRKRDEPESVSSDVSEQGSIHLEPLTPSEVLEYEATEILQKGSGDPSAKTDEVVSDQTDDVLGESSPSTTETTIDLADEKERS</sequence>
<feature type="region of interest" description="Disordered" evidence="14">
    <location>
        <begin position="540"/>
        <end position="625"/>
    </location>
</feature>
<keyword evidence="11" id="KW-0804">Transcription</keyword>
<evidence type="ECO:0000256" key="1">
    <source>
        <dbReference type="ARBA" id="ARBA00003729"/>
    </source>
</evidence>
<evidence type="ECO:0000256" key="3">
    <source>
        <dbReference type="ARBA" id="ARBA00022499"/>
    </source>
</evidence>
<organism evidence="16 17">
    <name type="scientific">Equus caballus</name>
    <name type="common">Horse</name>
    <dbReference type="NCBI Taxonomy" id="9796"/>
    <lineage>
        <taxon>Eukaryota</taxon>
        <taxon>Metazoa</taxon>
        <taxon>Chordata</taxon>
        <taxon>Craniata</taxon>
        <taxon>Vertebrata</taxon>
        <taxon>Euteleostomi</taxon>
        <taxon>Mammalia</taxon>
        <taxon>Eutheria</taxon>
        <taxon>Laurasiatheria</taxon>
        <taxon>Perissodactyla</taxon>
        <taxon>Equidae</taxon>
        <taxon>Equus</taxon>
    </lineage>
</organism>
<comment type="function">
    <text evidence="1">May function as a transcription factor.</text>
</comment>
<evidence type="ECO:0000256" key="12">
    <source>
        <dbReference type="ARBA" id="ARBA00023242"/>
    </source>
</evidence>
<evidence type="ECO:0000256" key="7">
    <source>
        <dbReference type="ARBA" id="ARBA00022833"/>
    </source>
</evidence>
<protein>
    <submittedName>
        <fullName evidence="16">Zinc finger protein 280D</fullName>
    </submittedName>
</protein>
<keyword evidence="7" id="KW-0862">Zinc</keyword>
<feature type="compositionally biased region" description="Polar residues" evidence="14">
    <location>
        <begin position="213"/>
        <end position="251"/>
    </location>
</feature>
<feature type="compositionally biased region" description="Polar residues" evidence="14">
    <location>
        <begin position="189"/>
        <end position="203"/>
    </location>
</feature>
<evidence type="ECO:0000256" key="4">
    <source>
        <dbReference type="ARBA" id="ARBA00022723"/>
    </source>
</evidence>
<keyword evidence="8" id="KW-0832">Ubl conjugation</keyword>
<reference evidence="16" key="3">
    <citation type="submission" date="2025-09" db="UniProtKB">
        <authorList>
            <consortium name="Ensembl"/>
        </authorList>
    </citation>
    <scope>IDENTIFICATION</scope>
    <source>
        <strain evidence="16">Thoroughbred</strain>
    </source>
</reference>